<proteinExistence type="predicted"/>
<evidence type="ECO:0000259" key="1">
    <source>
        <dbReference type="Pfam" id="PF04273"/>
    </source>
</evidence>
<dbReference type="OrthoDB" id="9805710at2"/>
<dbReference type="RefSeq" id="WP_092777483.1">
    <property type="nucleotide sequence ID" value="NZ_FORA01000001.1"/>
</dbReference>
<dbReference type="InterPro" id="IPR005939">
    <property type="entry name" value="BLH_phosphatase-like"/>
</dbReference>
<dbReference type="Gene3D" id="3.90.190.10">
    <property type="entry name" value="Protein tyrosine phosphatase superfamily"/>
    <property type="match status" value="1"/>
</dbReference>
<evidence type="ECO:0000313" key="2">
    <source>
        <dbReference type="EMBL" id="SFI45236.1"/>
    </source>
</evidence>
<dbReference type="SUPFAM" id="SSF52821">
    <property type="entry name" value="Rhodanese/Cell cycle control phosphatase"/>
    <property type="match status" value="1"/>
</dbReference>
<dbReference type="NCBIfam" id="TIGR01244">
    <property type="entry name" value="TIGR01244 family sulfur transferase"/>
    <property type="match status" value="1"/>
</dbReference>
<name>A0A1I3IBD0_9RHOB</name>
<evidence type="ECO:0000313" key="3">
    <source>
        <dbReference type="Proteomes" id="UP000199110"/>
    </source>
</evidence>
<dbReference type="AlphaFoldDB" id="A0A1I3IBD0"/>
<dbReference type="InterPro" id="IPR036873">
    <property type="entry name" value="Rhodanese-like_dom_sf"/>
</dbReference>
<keyword evidence="3" id="KW-1185">Reference proteome</keyword>
<dbReference type="GO" id="GO:0016787">
    <property type="term" value="F:hydrolase activity"/>
    <property type="evidence" value="ECO:0007669"/>
    <property type="project" value="InterPro"/>
</dbReference>
<gene>
    <name evidence="2" type="ORF">SAMN04488095_0893</name>
</gene>
<protein>
    <submittedName>
        <fullName evidence="2">TIGR01244 family protein</fullName>
    </submittedName>
</protein>
<sequence length="142" mass="14545">MDIRPLDDTTSVAPQLDPGDLPALAAEGYTTLICNRPDSEVPSSHQAAAMQIAAEAAGMTFVFNPVTMPQLTLQAVEEQADAIAAADGMVLAYCASGTRSAILWALATAGQKPADDILAATAGAGYALDGLRSQIEALEAQA</sequence>
<dbReference type="Proteomes" id="UP000199110">
    <property type="component" value="Unassembled WGS sequence"/>
</dbReference>
<feature type="domain" description="Beta-lactamase hydrolase-like protein phosphatase-like" evidence="1">
    <location>
        <begin position="2"/>
        <end position="110"/>
    </location>
</feature>
<organism evidence="2 3">
    <name type="scientific">Jannaschia pohangensis</name>
    <dbReference type="NCBI Taxonomy" id="390807"/>
    <lineage>
        <taxon>Bacteria</taxon>
        <taxon>Pseudomonadati</taxon>
        <taxon>Pseudomonadota</taxon>
        <taxon>Alphaproteobacteria</taxon>
        <taxon>Rhodobacterales</taxon>
        <taxon>Roseobacteraceae</taxon>
        <taxon>Jannaschia</taxon>
    </lineage>
</organism>
<dbReference type="Pfam" id="PF04273">
    <property type="entry name" value="BLH_phosphatase"/>
    <property type="match status" value="1"/>
</dbReference>
<accession>A0A1I3IBD0</accession>
<reference evidence="2 3" key="1">
    <citation type="submission" date="2016-10" db="EMBL/GenBank/DDBJ databases">
        <authorList>
            <person name="de Groot N.N."/>
        </authorList>
    </citation>
    <scope>NUCLEOTIDE SEQUENCE [LARGE SCALE GENOMIC DNA]</scope>
    <source>
        <strain evidence="2 3">DSM 19073</strain>
    </source>
</reference>
<dbReference type="STRING" id="390807.SAMN04488095_0893"/>
<dbReference type="InterPro" id="IPR029021">
    <property type="entry name" value="Prot-tyrosine_phosphatase-like"/>
</dbReference>
<dbReference type="EMBL" id="FORA01000001">
    <property type="protein sequence ID" value="SFI45236.1"/>
    <property type="molecule type" value="Genomic_DNA"/>
</dbReference>